<name>A0ABP8I201_9BACT</name>
<accession>A0ABP8I201</accession>
<reference evidence="2" key="1">
    <citation type="journal article" date="2019" name="Int. J. Syst. Evol. Microbiol.">
        <title>The Global Catalogue of Microorganisms (GCM) 10K type strain sequencing project: providing services to taxonomists for standard genome sequencing and annotation.</title>
        <authorList>
            <consortium name="The Broad Institute Genomics Platform"/>
            <consortium name="The Broad Institute Genome Sequencing Center for Infectious Disease"/>
            <person name="Wu L."/>
            <person name="Ma J."/>
        </authorList>
    </citation>
    <scope>NUCLEOTIDE SEQUENCE [LARGE SCALE GENOMIC DNA]</scope>
    <source>
        <strain evidence="2">JCM 17923</strain>
    </source>
</reference>
<sequence>MALNTTRAETAVLALLDDMASRTDNPAQARRDFARQLVATVADLIRSGTVTGTVATTGTAAAQTGTITSATIS</sequence>
<evidence type="ECO:0000313" key="1">
    <source>
        <dbReference type="EMBL" id="GAA4349780.1"/>
    </source>
</evidence>
<keyword evidence="2" id="KW-1185">Reference proteome</keyword>
<evidence type="ECO:0000313" key="2">
    <source>
        <dbReference type="Proteomes" id="UP001501153"/>
    </source>
</evidence>
<dbReference type="Proteomes" id="UP001501153">
    <property type="component" value="Unassembled WGS sequence"/>
</dbReference>
<organism evidence="1 2">
    <name type="scientific">Hymenobacter saemangeumensis</name>
    <dbReference type="NCBI Taxonomy" id="1084522"/>
    <lineage>
        <taxon>Bacteria</taxon>
        <taxon>Pseudomonadati</taxon>
        <taxon>Bacteroidota</taxon>
        <taxon>Cytophagia</taxon>
        <taxon>Cytophagales</taxon>
        <taxon>Hymenobacteraceae</taxon>
        <taxon>Hymenobacter</taxon>
    </lineage>
</organism>
<dbReference type="RefSeq" id="WP_345233825.1">
    <property type="nucleotide sequence ID" value="NZ_BAABGZ010000010.1"/>
</dbReference>
<dbReference type="EMBL" id="BAABGZ010000010">
    <property type="protein sequence ID" value="GAA4349780.1"/>
    <property type="molecule type" value="Genomic_DNA"/>
</dbReference>
<gene>
    <name evidence="1" type="ORF">GCM10023185_06780</name>
</gene>
<comment type="caution">
    <text evidence="1">The sequence shown here is derived from an EMBL/GenBank/DDBJ whole genome shotgun (WGS) entry which is preliminary data.</text>
</comment>
<proteinExistence type="predicted"/>
<protein>
    <submittedName>
        <fullName evidence="1">Uncharacterized protein</fullName>
    </submittedName>
</protein>